<dbReference type="InterPro" id="IPR036322">
    <property type="entry name" value="WD40_repeat_dom_sf"/>
</dbReference>
<evidence type="ECO:0000256" key="1">
    <source>
        <dbReference type="ARBA" id="ARBA00022574"/>
    </source>
</evidence>
<proteinExistence type="predicted"/>
<evidence type="ECO:0000313" key="4">
    <source>
        <dbReference type="EMBL" id="OAG36214.1"/>
    </source>
</evidence>
<dbReference type="GO" id="GO:0005975">
    <property type="term" value="P:carbohydrate metabolic process"/>
    <property type="evidence" value="ECO:0007669"/>
    <property type="project" value="InterPro"/>
</dbReference>
<sequence>MFQIYQPLASCAPSTHEDVYIFAIAPVAGRGLAAITSADELLLLDRDNLAVSNPVGIQGVPHRLSSLVVDEQGTSLICAGDDGTVAIFDVRTQSSVAHFKSAKPVNSLALRLNDVALGSEALVSVWDRRQAKVRWQNAEINDEITALGFHPSRDNLLLSGGDDGVVCVFDTQIQEEQDSLLQAVNHGPIHKAGFLGPTNLYALSSDQNLALHSLTVDDADAETDQPAPDQLGDLRPIIPCEYVIDILQSGTDHVVACGSHSNSRVDLVRVGRGTGLNVEQRIVLENAHGGEVVRSIFADETDGTIFTAGEDGRIMAFRPYSSGLPTTPIDRAFIQGTYNSGLPRGQKINDKRLGSGLAFRETSATDRRNNAAGGRADNPTIRLNAKYDWTNVKIKGKHLVMRQRGYSRKDLDAYATVSIAGIQSRQIDMLYGTYRAVFKVEGSNGGACWDLTAAQDDRSEIDMEIVTKGTSLVNNTISFTSHPSSAPDGSPVPGATLAKSLDEPQFNTDVFREYRFDSHPDLGVAFYVDGKLVHKNTNNVPKEGGNLQLKLWADGNQWWSGTPSTSDVFMTVGSVVAYYNTTKLDPGWLDKCKAAGGPSKSTMCTI</sequence>
<dbReference type="AlphaFoldDB" id="A0A177EVY6"/>
<keyword evidence="1" id="KW-0853">WD repeat</keyword>
<dbReference type="RefSeq" id="XP_022508166.1">
    <property type="nucleotide sequence ID" value="XM_022659539.1"/>
</dbReference>
<dbReference type="PANTHER" id="PTHR22889:SF0">
    <property type="entry name" value="WD REPEAT-CONTAINING PROTEIN 89"/>
    <property type="match status" value="1"/>
</dbReference>
<dbReference type="InterPro" id="IPR015943">
    <property type="entry name" value="WD40/YVTN_repeat-like_dom_sf"/>
</dbReference>
<protein>
    <recommendedName>
        <fullName evidence="3">GH16 domain-containing protein</fullName>
    </recommendedName>
</protein>
<dbReference type="Gene3D" id="2.60.120.200">
    <property type="match status" value="1"/>
</dbReference>
<dbReference type="SUPFAM" id="SSF49899">
    <property type="entry name" value="Concanavalin A-like lectins/glucanases"/>
    <property type="match status" value="1"/>
</dbReference>
<dbReference type="Gene3D" id="2.130.10.10">
    <property type="entry name" value="YVTN repeat-like/Quinoprotein amine dehydrogenase"/>
    <property type="match status" value="1"/>
</dbReference>
<dbReference type="Pfam" id="PF00400">
    <property type="entry name" value="WD40"/>
    <property type="match status" value="1"/>
</dbReference>
<dbReference type="GeneID" id="34604739"/>
<dbReference type="InterPro" id="IPR013320">
    <property type="entry name" value="ConA-like_dom_sf"/>
</dbReference>
<reference evidence="4 5" key="1">
    <citation type="submission" date="2016-03" db="EMBL/GenBank/DDBJ databases">
        <title>Draft genome sequence of the Fonsecaea monophora CBS 269.37.</title>
        <authorList>
            <person name="Bombassaro A."/>
            <person name="Vinicius W.A."/>
            <person name="De Hoog S."/>
            <person name="Sun J."/>
            <person name="Souza E.M."/>
            <person name="Raittz R.T."/>
            <person name="Costa F."/>
            <person name="Leao A.C."/>
            <person name="Tadra-Sfeir M.Z."/>
            <person name="Baura V."/>
            <person name="Balsanelli E."/>
            <person name="Pedrosa F.O."/>
            <person name="Moreno L.F."/>
            <person name="Steffens M.B."/>
            <person name="Xi L."/>
            <person name="Bocca A.L."/>
            <person name="Felipe M.S."/>
            <person name="Teixeira M."/>
            <person name="Telles Filho F.Q."/>
            <person name="Azevedo C.M."/>
            <person name="Gomes R."/>
            <person name="Vicente V.A."/>
        </authorList>
    </citation>
    <scope>NUCLEOTIDE SEQUENCE [LARGE SCALE GENOMIC DNA]</scope>
    <source>
        <strain evidence="4 5">CBS 269.37</strain>
    </source>
</reference>
<dbReference type="SUPFAM" id="SSF50978">
    <property type="entry name" value="WD40 repeat-like"/>
    <property type="match status" value="1"/>
</dbReference>
<dbReference type="OrthoDB" id="25131at2759"/>
<feature type="domain" description="GH16" evidence="3">
    <location>
        <begin position="320"/>
        <end position="583"/>
    </location>
</feature>
<dbReference type="SMART" id="SM00320">
    <property type="entry name" value="WD40"/>
    <property type="match status" value="4"/>
</dbReference>
<dbReference type="PANTHER" id="PTHR22889">
    <property type="entry name" value="WD REPEAT-CONTAINING PROTEIN 89"/>
    <property type="match status" value="1"/>
</dbReference>
<accession>A0A177EVY6</accession>
<dbReference type="PROSITE" id="PS51762">
    <property type="entry name" value="GH16_2"/>
    <property type="match status" value="1"/>
</dbReference>
<evidence type="ECO:0000256" key="2">
    <source>
        <dbReference type="ARBA" id="ARBA00022737"/>
    </source>
</evidence>
<dbReference type="Proteomes" id="UP000077002">
    <property type="component" value="Unassembled WGS sequence"/>
</dbReference>
<keyword evidence="5" id="KW-1185">Reference proteome</keyword>
<dbReference type="CDD" id="cd00413">
    <property type="entry name" value="Glyco_hydrolase_16"/>
    <property type="match status" value="1"/>
</dbReference>
<evidence type="ECO:0000313" key="5">
    <source>
        <dbReference type="Proteomes" id="UP000077002"/>
    </source>
</evidence>
<dbReference type="InterPro" id="IPR039328">
    <property type="entry name" value="WDR89"/>
</dbReference>
<keyword evidence="2" id="KW-0677">Repeat</keyword>
<dbReference type="GO" id="GO:0004553">
    <property type="term" value="F:hydrolase activity, hydrolyzing O-glycosyl compounds"/>
    <property type="evidence" value="ECO:0007669"/>
    <property type="project" value="InterPro"/>
</dbReference>
<dbReference type="EMBL" id="LVKK01000097">
    <property type="protein sequence ID" value="OAG36214.1"/>
    <property type="molecule type" value="Genomic_DNA"/>
</dbReference>
<dbReference type="Pfam" id="PF00722">
    <property type="entry name" value="Glyco_hydro_16"/>
    <property type="match status" value="1"/>
</dbReference>
<organism evidence="4 5">
    <name type="scientific">Fonsecaea monophora</name>
    <dbReference type="NCBI Taxonomy" id="254056"/>
    <lineage>
        <taxon>Eukaryota</taxon>
        <taxon>Fungi</taxon>
        <taxon>Dikarya</taxon>
        <taxon>Ascomycota</taxon>
        <taxon>Pezizomycotina</taxon>
        <taxon>Eurotiomycetes</taxon>
        <taxon>Chaetothyriomycetidae</taxon>
        <taxon>Chaetothyriales</taxon>
        <taxon>Herpotrichiellaceae</taxon>
        <taxon>Fonsecaea</taxon>
    </lineage>
</organism>
<gene>
    <name evidence="4" type="ORF">AYO21_09608</name>
</gene>
<dbReference type="InterPro" id="IPR001680">
    <property type="entry name" value="WD40_rpt"/>
</dbReference>
<comment type="caution">
    <text evidence="4">The sequence shown here is derived from an EMBL/GenBank/DDBJ whole genome shotgun (WGS) entry which is preliminary data.</text>
</comment>
<dbReference type="InterPro" id="IPR000757">
    <property type="entry name" value="Beta-glucanase-like"/>
</dbReference>
<evidence type="ECO:0000259" key="3">
    <source>
        <dbReference type="PROSITE" id="PS51762"/>
    </source>
</evidence>
<name>A0A177EVY6_9EURO</name>